<keyword evidence="1" id="KW-0156">Chromatin regulator</keyword>
<dbReference type="InterPro" id="IPR044798">
    <property type="entry name" value="EAF1A/B"/>
</dbReference>
<feature type="region of interest" description="Disordered" evidence="2">
    <location>
        <begin position="230"/>
        <end position="268"/>
    </location>
</feature>
<dbReference type="InParanoid" id="A0A2G5ELS4"/>
<dbReference type="PROSITE" id="PS50090">
    <property type="entry name" value="MYB_LIKE"/>
    <property type="match status" value="1"/>
</dbReference>
<dbReference type="Pfam" id="PF07529">
    <property type="entry name" value="HSA"/>
    <property type="match status" value="1"/>
</dbReference>
<dbReference type="PANTHER" id="PTHR46774:SF3">
    <property type="entry name" value="CHROMATIN MODIFICATION-RELATED PROTEIN EAF1 A-RELATED"/>
    <property type="match status" value="1"/>
</dbReference>
<protein>
    <recommendedName>
        <fullName evidence="7">Myb-like domain-containing protein</fullName>
    </recommendedName>
</protein>
<feature type="region of interest" description="Disordered" evidence="2">
    <location>
        <begin position="1379"/>
        <end position="1398"/>
    </location>
</feature>
<evidence type="ECO:0000256" key="1">
    <source>
        <dbReference type="ARBA" id="ARBA00022853"/>
    </source>
</evidence>
<feature type="compositionally biased region" description="Polar residues" evidence="2">
    <location>
        <begin position="240"/>
        <end position="253"/>
    </location>
</feature>
<dbReference type="GO" id="GO:0035267">
    <property type="term" value="C:NuA4 histone acetyltransferase complex"/>
    <property type="evidence" value="ECO:0007669"/>
    <property type="project" value="InterPro"/>
</dbReference>
<dbReference type="InterPro" id="IPR001005">
    <property type="entry name" value="SANT/Myb"/>
</dbReference>
<dbReference type="PANTHER" id="PTHR46774">
    <property type="entry name" value="CHROMATIN MODIFICATION-RELATED PROTEIN EAF1 A-RELATED"/>
    <property type="match status" value="1"/>
</dbReference>
<dbReference type="SMART" id="SM00717">
    <property type="entry name" value="SANT"/>
    <property type="match status" value="1"/>
</dbReference>
<dbReference type="GO" id="GO:0006325">
    <property type="term" value="P:chromatin organization"/>
    <property type="evidence" value="ECO:0007669"/>
    <property type="project" value="UniProtKB-KW"/>
</dbReference>
<dbReference type="Gene3D" id="1.10.10.60">
    <property type="entry name" value="Homeodomain-like"/>
    <property type="match status" value="1"/>
</dbReference>
<feature type="compositionally biased region" description="Basic and acidic residues" evidence="2">
    <location>
        <begin position="255"/>
        <end position="268"/>
    </location>
</feature>
<dbReference type="OrthoDB" id="372624at2759"/>
<evidence type="ECO:0000259" key="4">
    <source>
        <dbReference type="PROSITE" id="PS51204"/>
    </source>
</evidence>
<gene>
    <name evidence="5" type="ORF">AQUCO_00700810v1</name>
</gene>
<dbReference type="InterPro" id="IPR014012">
    <property type="entry name" value="HSA_dom"/>
</dbReference>
<feature type="region of interest" description="Disordered" evidence="2">
    <location>
        <begin position="435"/>
        <end position="478"/>
    </location>
</feature>
<reference evidence="5 6" key="1">
    <citation type="submission" date="2017-09" db="EMBL/GenBank/DDBJ databases">
        <title>WGS assembly of Aquilegia coerulea Goldsmith.</title>
        <authorList>
            <person name="Hodges S."/>
            <person name="Kramer E."/>
            <person name="Nordborg M."/>
            <person name="Tomkins J."/>
            <person name="Borevitz J."/>
            <person name="Derieg N."/>
            <person name="Yan J."/>
            <person name="Mihaltcheva S."/>
            <person name="Hayes R.D."/>
            <person name="Rokhsar D."/>
        </authorList>
    </citation>
    <scope>NUCLEOTIDE SEQUENCE [LARGE SCALE GENOMIC DNA]</scope>
    <source>
        <strain evidence="6">cv. Goldsmith</strain>
    </source>
</reference>
<dbReference type="PROSITE" id="PS51204">
    <property type="entry name" value="HSA"/>
    <property type="match status" value="1"/>
</dbReference>
<name>A0A2G5ELS4_AQUCA</name>
<feature type="compositionally biased region" description="Low complexity" evidence="2">
    <location>
        <begin position="166"/>
        <end position="177"/>
    </location>
</feature>
<feature type="compositionally biased region" description="Polar residues" evidence="2">
    <location>
        <begin position="491"/>
        <end position="511"/>
    </location>
</feature>
<feature type="region of interest" description="Disordered" evidence="2">
    <location>
        <begin position="68"/>
        <end position="100"/>
    </location>
</feature>
<dbReference type="SMART" id="SM00573">
    <property type="entry name" value="HSA"/>
    <property type="match status" value="1"/>
</dbReference>
<feature type="compositionally biased region" description="Basic and acidic residues" evidence="2">
    <location>
        <begin position="87"/>
        <end position="98"/>
    </location>
</feature>
<feature type="compositionally biased region" description="Polar residues" evidence="2">
    <location>
        <begin position="770"/>
        <end position="784"/>
    </location>
</feature>
<feature type="compositionally biased region" description="Polar residues" evidence="2">
    <location>
        <begin position="1310"/>
        <end position="1322"/>
    </location>
</feature>
<keyword evidence="6" id="KW-1185">Reference proteome</keyword>
<evidence type="ECO:0000313" key="6">
    <source>
        <dbReference type="Proteomes" id="UP000230069"/>
    </source>
</evidence>
<feature type="domain" description="HSA" evidence="4">
    <location>
        <begin position="542"/>
        <end position="617"/>
    </location>
</feature>
<evidence type="ECO:0000313" key="5">
    <source>
        <dbReference type="EMBL" id="PIA56702.1"/>
    </source>
</evidence>
<feature type="compositionally biased region" description="Basic and acidic residues" evidence="2">
    <location>
        <begin position="738"/>
        <end position="754"/>
    </location>
</feature>
<feature type="region of interest" description="Disordered" evidence="2">
    <location>
        <begin position="491"/>
        <end position="512"/>
    </location>
</feature>
<feature type="region of interest" description="Disordered" evidence="2">
    <location>
        <begin position="117"/>
        <end position="178"/>
    </location>
</feature>
<feature type="compositionally biased region" description="Basic and acidic residues" evidence="2">
    <location>
        <begin position="1380"/>
        <end position="1398"/>
    </location>
</feature>
<dbReference type="EMBL" id="KZ305024">
    <property type="protein sequence ID" value="PIA56702.1"/>
    <property type="molecule type" value="Genomic_DNA"/>
</dbReference>
<feature type="compositionally biased region" description="Polar residues" evidence="2">
    <location>
        <begin position="121"/>
        <end position="148"/>
    </location>
</feature>
<dbReference type="STRING" id="218851.A0A2G5ELS4"/>
<proteinExistence type="predicted"/>
<evidence type="ECO:0000259" key="3">
    <source>
        <dbReference type="PROSITE" id="PS50090"/>
    </source>
</evidence>
<feature type="region of interest" description="Disordered" evidence="2">
    <location>
        <begin position="1294"/>
        <end position="1322"/>
    </location>
</feature>
<accession>A0A2G5ELS4</accession>
<evidence type="ECO:0008006" key="7">
    <source>
        <dbReference type="Google" id="ProtNLM"/>
    </source>
</evidence>
<dbReference type="Proteomes" id="UP000230069">
    <property type="component" value="Unassembled WGS sequence"/>
</dbReference>
<organism evidence="5 6">
    <name type="scientific">Aquilegia coerulea</name>
    <name type="common">Rocky mountain columbine</name>
    <dbReference type="NCBI Taxonomy" id="218851"/>
    <lineage>
        <taxon>Eukaryota</taxon>
        <taxon>Viridiplantae</taxon>
        <taxon>Streptophyta</taxon>
        <taxon>Embryophyta</taxon>
        <taxon>Tracheophyta</taxon>
        <taxon>Spermatophyta</taxon>
        <taxon>Magnoliopsida</taxon>
        <taxon>Ranunculales</taxon>
        <taxon>Ranunculaceae</taxon>
        <taxon>Thalictroideae</taxon>
        <taxon>Aquilegia</taxon>
    </lineage>
</organism>
<feature type="region of interest" description="Disordered" evidence="2">
    <location>
        <begin position="727"/>
        <end position="789"/>
    </location>
</feature>
<feature type="domain" description="Myb-like" evidence="3">
    <location>
        <begin position="855"/>
        <end position="909"/>
    </location>
</feature>
<evidence type="ECO:0000256" key="2">
    <source>
        <dbReference type="SAM" id="MobiDB-lite"/>
    </source>
</evidence>
<sequence length="1398" mass="155562">MHENRRRELKFLEEGGNPLDFKLCPATSNCHLTTSVMDHLVTSEATGNDKAGALAGCKQNSADNGLHLSGDSIMLKEDRNSISPSKRLSEKDNEKESSHSAVGCLLPEIQLYARRNKSKSNRVSIRPQSNDSVTVGDGNRSSTLPSGDSSRRTKKLYKTASQKIHSMSSTSTSETTSPNVNMNLKIAASSTLLDRKFDVVPAEGKTAGRTKASLPDTRCSFTLSNLHSQSEKYNEDPLSQVEQVPNTRASSANGKVREREIDVSSSHHDILCPPTKKAKNLYTSHQSRFMPPENRKATAFNNTKGFESVFSFNQFCRQLHGTNADCPCSRKLSSSINSKEQTSSLEGILNLDGTNADCPCSRKLTSRITTKEQTLASEGALKLDGDLSKENGALKVVDNVSSEDTCRNLSNNGSCINVQAQVCIKRPGIENERAPSIYNAETKPNDSVSLKRKKTLNNQSGDSSRYKMEGSCSQRRSSRIVNSSNFELPGNTLSRVNSTTAPEVCSSSGDNSKLAKRAHEDFILKEAVLIEDKHKRIAEFSVGGSPLDTRKKFHWDCVLEEMEWLAHDFSQERVWKITAAAQVCHWVASAVRCRVNEQLLCQKQRKVASTMSKAIMKFWQETSKRMEDQNPRQSLQSTVHEYAVRFLKQNSFFCFPLQMGTPINPISDFGVLEIPYVHVLKESLFYTISPNSMERYRNLVESDWPELKRTDRNMHKEKAEASMFGTKAEFQSQENTYEENKEEKDRDNRPEASRACKSLRTSLKGRKAITKSNTAGSNEVTSGLSYKHREGDRSSALMERKPSNILGIGSVPTKRLRTVSRKRVRSLFTHKASGGVQLEKKIDVSSIDASPFQNKQNTWLPSEDQTLLVLVHKLGPNWELVSDAVNSNILAKCNFRKAIECKVRHRVLVEKDAGDEVYLGSSWNYPCTLPDISKDSAQNVSRCLEDTIEVDSLKFHFQKIILIGKQQKAISSQNYNLDRKQTIPVHHSQFPSISQVNSIGRPLTPLDLCDSTTSAPDVSSLRHEECLASGLAHSNMVSELPVYGASSIRQGSGIIPGSSLPSTTLAASTSYSQRSHMPRTPSVLVSQQQDMGPLSKRILMGKTQLVSMSVPGDLPVSNYSFQMQPGENGMHMIHGMNKSTQMPMSRLQELGTIMWPPKSEGQRQMMTQELQVPVAHGSSHGNLSVDDVSQLTGISNQFCYITFQTNPAWNQLPFQMSQQISIPDPFNQDRNHASDPQQQTAMPWLGKERQLREPLINWDHQQKQQQQQWHHPAVFKSSRLDALAASGHNVLSCTENGSSDQQQPHKRCLESSSKGLQPSGSNAESIATAVVAASTVRPNYPIKEQHPRLVKERSGLDTTGQYNTNNSFNVISFPSILESQGKEKGGHSMHLTHKERDK</sequence>